<evidence type="ECO:0000313" key="1">
    <source>
        <dbReference type="EMBL" id="DAE18479.1"/>
    </source>
</evidence>
<sequence length="182" mass="20619">MSTKTHWKKCFNKEYIGAWYCMDSDKELTIDYAVKSEEITGEKGRKDKEPVIYFKEIGEDGRQLKMVGNVTNMKTIEKVTGTPFIEEWGGHKILVFADPNVMFAGDKVGGIRVRPFAPKQDEYFCDECGCQITDEGKYTARAIAQSSKSKFGRTLCMDCAKQVKAEQEKADLEGDILNDENN</sequence>
<proteinExistence type="predicted"/>
<name>A0A8S5QGT5_9CAUD</name>
<organism evidence="1">
    <name type="scientific">Siphoviridae sp. ctNs77</name>
    <dbReference type="NCBI Taxonomy" id="2825473"/>
    <lineage>
        <taxon>Viruses</taxon>
        <taxon>Duplodnaviria</taxon>
        <taxon>Heunggongvirae</taxon>
        <taxon>Uroviricota</taxon>
        <taxon>Caudoviricetes</taxon>
    </lineage>
</organism>
<protein>
    <submittedName>
        <fullName evidence="1">Uncharacterized protein</fullName>
    </submittedName>
</protein>
<reference evidence="1" key="1">
    <citation type="journal article" date="2021" name="Proc. Natl. Acad. Sci. U.S.A.">
        <title>A Catalog of Tens of Thousands of Viruses from Human Metagenomes Reveals Hidden Associations with Chronic Diseases.</title>
        <authorList>
            <person name="Tisza M.J."/>
            <person name="Buck C.B."/>
        </authorList>
    </citation>
    <scope>NUCLEOTIDE SEQUENCE</scope>
    <source>
        <strain evidence="1">CtNs77</strain>
    </source>
</reference>
<dbReference type="EMBL" id="BK015656">
    <property type="protein sequence ID" value="DAE18479.1"/>
    <property type="molecule type" value="Genomic_DNA"/>
</dbReference>
<accession>A0A8S5QGT5</accession>